<dbReference type="Gene3D" id="3.50.4.10">
    <property type="entry name" value="Hepatocyte Growth Factor"/>
    <property type="match status" value="1"/>
</dbReference>
<feature type="transmembrane region" description="Helical" evidence="1">
    <location>
        <begin position="21"/>
        <end position="41"/>
    </location>
</feature>
<gene>
    <name evidence="3" type="ORF">DTER00134_LOCUS1523</name>
</gene>
<dbReference type="InterPro" id="IPR029000">
    <property type="entry name" value="Cyclophilin-like_dom_sf"/>
</dbReference>
<dbReference type="EMBL" id="HBIP01003472">
    <property type="protein sequence ID" value="CAE0486484.1"/>
    <property type="molecule type" value="Transcribed_RNA"/>
</dbReference>
<protein>
    <recommendedName>
        <fullName evidence="2">Apple domain-containing protein</fullName>
    </recommendedName>
</protein>
<reference evidence="3" key="1">
    <citation type="submission" date="2021-01" db="EMBL/GenBank/DDBJ databases">
        <authorList>
            <person name="Corre E."/>
            <person name="Pelletier E."/>
            <person name="Niang G."/>
            <person name="Scheremetjew M."/>
            <person name="Finn R."/>
            <person name="Kale V."/>
            <person name="Holt S."/>
            <person name="Cochrane G."/>
            <person name="Meng A."/>
            <person name="Brown T."/>
            <person name="Cohen L."/>
        </authorList>
    </citation>
    <scope>NUCLEOTIDE SEQUENCE</scope>
    <source>
        <strain evidence="3">CCMP1320</strain>
    </source>
</reference>
<keyword evidence="1" id="KW-1133">Transmembrane helix</keyword>
<feature type="domain" description="Apple" evidence="2">
    <location>
        <begin position="106"/>
        <end position="147"/>
    </location>
</feature>
<organism evidence="3">
    <name type="scientific">Dunaliella tertiolecta</name>
    <name type="common">Green alga</name>
    <dbReference type="NCBI Taxonomy" id="3047"/>
    <lineage>
        <taxon>Eukaryota</taxon>
        <taxon>Viridiplantae</taxon>
        <taxon>Chlorophyta</taxon>
        <taxon>core chlorophytes</taxon>
        <taxon>Chlorophyceae</taxon>
        <taxon>CS clade</taxon>
        <taxon>Chlamydomonadales</taxon>
        <taxon>Dunaliellaceae</taxon>
        <taxon>Dunaliella</taxon>
    </lineage>
</organism>
<dbReference type="PANTHER" id="PTHR46873">
    <property type="entry name" value="EXPRESSED PROTEIN"/>
    <property type="match status" value="1"/>
</dbReference>
<proteinExistence type="predicted"/>
<keyword evidence="1" id="KW-0472">Membrane</keyword>
<sequence>MKSKPRFDQGFVEEQRRKKGFDPATLILAFTLLAGFSVGLLHSHLRDRSALQTRRVQEVLEQEAIAERAEKAKELKKKEDVCAAPNASGQVSVELWGDVATTPLYPEGHFVAYSAEECCRTCQDAKGCNTWVWCSDMLACGGACWLKRQGHPDKPEVHDKGHRVPWTSGILKKDFDVDPAHLPPANPAITTVVLETLHGTIRIHLEPSWSEESVAYLRHLAANPELCTPACEFYRAEPGFLLQGSLKAYLPANKVTKPGPKLMERGDIGWAGGGPGPDWFVYLGTQPATHFGTSHTVWGRIADEASFDVIEKIVQKPTTAPPGGMHMLDEHVAYTVKAG</sequence>
<evidence type="ECO:0000313" key="3">
    <source>
        <dbReference type="EMBL" id="CAE0486484.1"/>
    </source>
</evidence>
<dbReference type="PANTHER" id="PTHR46873:SF1">
    <property type="entry name" value="EXPRESSED PROTEIN"/>
    <property type="match status" value="1"/>
</dbReference>
<dbReference type="Pfam" id="PF14295">
    <property type="entry name" value="PAN_4"/>
    <property type="match status" value="1"/>
</dbReference>
<dbReference type="Gene3D" id="2.40.100.10">
    <property type="entry name" value="Cyclophilin-like"/>
    <property type="match status" value="1"/>
</dbReference>
<accession>A0A7S3VI66</accession>
<keyword evidence="1" id="KW-0812">Transmembrane</keyword>
<dbReference type="SUPFAM" id="SSF50891">
    <property type="entry name" value="Cyclophilin-like"/>
    <property type="match status" value="1"/>
</dbReference>
<evidence type="ECO:0000256" key="1">
    <source>
        <dbReference type="SAM" id="Phobius"/>
    </source>
</evidence>
<name>A0A7S3VI66_DUNTE</name>
<dbReference type="InterPro" id="IPR003609">
    <property type="entry name" value="Pan_app"/>
</dbReference>
<evidence type="ECO:0000259" key="2">
    <source>
        <dbReference type="Pfam" id="PF14295"/>
    </source>
</evidence>
<dbReference type="AlphaFoldDB" id="A0A7S3VI66"/>